<gene>
    <name evidence="1" type="ORF">HaLaN_32554</name>
</gene>
<keyword evidence="2" id="KW-1185">Reference proteome</keyword>
<reference evidence="1 2" key="1">
    <citation type="submission" date="2020-02" db="EMBL/GenBank/DDBJ databases">
        <title>Draft genome sequence of Haematococcus lacustris strain NIES-144.</title>
        <authorList>
            <person name="Morimoto D."/>
            <person name="Nakagawa S."/>
            <person name="Yoshida T."/>
            <person name="Sawayama S."/>
        </authorList>
    </citation>
    <scope>NUCLEOTIDE SEQUENCE [LARGE SCALE GENOMIC DNA]</scope>
    <source>
        <strain evidence="1 2">NIES-144</strain>
    </source>
</reference>
<dbReference type="EMBL" id="BLLF01008013">
    <property type="protein sequence ID" value="GFH33217.1"/>
    <property type="molecule type" value="Genomic_DNA"/>
</dbReference>
<dbReference type="GO" id="GO:0005737">
    <property type="term" value="C:cytoplasm"/>
    <property type="evidence" value="ECO:0007669"/>
    <property type="project" value="TreeGrafter"/>
</dbReference>
<dbReference type="PANTHER" id="PTHR32379">
    <property type="entry name" value="GUANIDINOACETATE N-METHYLTRANSFERASE"/>
    <property type="match status" value="1"/>
</dbReference>
<accession>A0A6A0AN69</accession>
<evidence type="ECO:0000313" key="2">
    <source>
        <dbReference type="Proteomes" id="UP000485058"/>
    </source>
</evidence>
<dbReference type="Gene3D" id="3.40.50.150">
    <property type="entry name" value="Vaccinia Virus protein VP39"/>
    <property type="match status" value="1"/>
</dbReference>
<sequence>MVSGEAVMMGWEGPLMERHAALLQARGGAVLNIGFGLGLIDAALQAYSPSLHTIIEAHPDVFKHAQHKGWGTRPGVQLLHGRWQEVLPRLVAQ</sequence>
<dbReference type="GO" id="GO:0032259">
    <property type="term" value="P:methylation"/>
    <property type="evidence" value="ECO:0007669"/>
    <property type="project" value="UniProtKB-KW"/>
</dbReference>
<feature type="non-terminal residue" evidence="1">
    <location>
        <position position="93"/>
    </location>
</feature>
<keyword evidence="1" id="KW-0808">Transferase</keyword>
<dbReference type="AlphaFoldDB" id="A0A6A0AN69"/>
<dbReference type="GO" id="GO:0008757">
    <property type="term" value="F:S-adenosylmethionine-dependent methyltransferase activity"/>
    <property type="evidence" value="ECO:0007669"/>
    <property type="project" value="TreeGrafter"/>
</dbReference>
<keyword evidence="1" id="KW-0489">Methyltransferase</keyword>
<dbReference type="PANTHER" id="PTHR32379:SF1">
    <property type="entry name" value="GUANIDINOACETATE N-METHYLTRANSFERASE"/>
    <property type="match status" value="1"/>
</dbReference>
<comment type="caution">
    <text evidence="1">The sequence shown here is derived from an EMBL/GenBank/DDBJ whole genome shotgun (WGS) entry which is preliminary data.</text>
</comment>
<protein>
    <submittedName>
        <fullName evidence="1">Arginine N-methyltransferase 2</fullName>
    </submittedName>
</protein>
<name>A0A6A0AN69_HAELA</name>
<proteinExistence type="predicted"/>
<organism evidence="1 2">
    <name type="scientific">Haematococcus lacustris</name>
    <name type="common">Green alga</name>
    <name type="synonym">Haematococcus pluvialis</name>
    <dbReference type="NCBI Taxonomy" id="44745"/>
    <lineage>
        <taxon>Eukaryota</taxon>
        <taxon>Viridiplantae</taxon>
        <taxon>Chlorophyta</taxon>
        <taxon>core chlorophytes</taxon>
        <taxon>Chlorophyceae</taxon>
        <taxon>CS clade</taxon>
        <taxon>Chlamydomonadales</taxon>
        <taxon>Haematococcaceae</taxon>
        <taxon>Haematococcus</taxon>
    </lineage>
</organism>
<dbReference type="Proteomes" id="UP000485058">
    <property type="component" value="Unassembled WGS sequence"/>
</dbReference>
<evidence type="ECO:0000313" key="1">
    <source>
        <dbReference type="EMBL" id="GFH33217.1"/>
    </source>
</evidence>
<dbReference type="InterPro" id="IPR029063">
    <property type="entry name" value="SAM-dependent_MTases_sf"/>
</dbReference>
<feature type="non-terminal residue" evidence="1">
    <location>
        <position position="1"/>
    </location>
</feature>
<dbReference type="GO" id="GO:0005634">
    <property type="term" value="C:nucleus"/>
    <property type="evidence" value="ECO:0007669"/>
    <property type="project" value="TreeGrafter"/>
</dbReference>
<dbReference type="InterPro" id="IPR051038">
    <property type="entry name" value="RMT2/GAMT_Mtase"/>
</dbReference>
<dbReference type="SUPFAM" id="SSF53335">
    <property type="entry name" value="S-adenosyl-L-methionine-dependent methyltransferases"/>
    <property type="match status" value="1"/>
</dbReference>